<reference evidence="1 2" key="1">
    <citation type="submission" date="2018-05" db="EMBL/GenBank/DDBJ databases">
        <title>Genomic Encyclopedia of Type Strains, Phase IV (KMG-IV): sequencing the most valuable type-strain genomes for metagenomic binning, comparative biology and taxonomic classification.</title>
        <authorList>
            <person name="Goeker M."/>
        </authorList>
    </citation>
    <scope>NUCLEOTIDE SEQUENCE [LARGE SCALE GENOMIC DNA]</scope>
    <source>
        <strain evidence="1 2">DSM 29661</strain>
    </source>
</reference>
<evidence type="ECO:0000313" key="2">
    <source>
        <dbReference type="Proteomes" id="UP000247555"/>
    </source>
</evidence>
<protein>
    <submittedName>
        <fullName evidence="1">Uncharacterized protein</fullName>
    </submittedName>
</protein>
<dbReference type="EMBL" id="QJKI01000025">
    <property type="protein sequence ID" value="PXX75815.1"/>
    <property type="molecule type" value="Genomic_DNA"/>
</dbReference>
<keyword evidence="2" id="KW-1185">Reference proteome</keyword>
<organism evidence="1 2">
    <name type="scientific">Rivihabitans pingtungensis</name>
    <dbReference type="NCBI Taxonomy" id="1054498"/>
    <lineage>
        <taxon>Bacteria</taxon>
        <taxon>Pseudomonadati</taxon>
        <taxon>Pseudomonadota</taxon>
        <taxon>Betaproteobacteria</taxon>
        <taxon>Neisseriales</taxon>
        <taxon>Aquaspirillaceae</taxon>
        <taxon>Rivihabitans</taxon>
    </lineage>
</organism>
<comment type="caution">
    <text evidence="1">The sequence shown here is derived from an EMBL/GenBank/DDBJ whole genome shotgun (WGS) entry which is preliminary data.</text>
</comment>
<accession>A0A318KKM7</accession>
<name>A0A318KKM7_9NEIS</name>
<sequence length="183" mass="20191">MSDTVKVALISLLATVLTAVVANIDKISAGVSQVLVHADKAQDNLSRTTQAARQEKTDEQALKEAQILLEALAPKLVRQRWQGGTHIRTQALAVEQSEQRQAIQLVLFWNVSDSTYPENARQTQYQLEGVLLIDALGNVNLKPKSMNQPLKLYEQGLNSHRGDTITFGRFPELATMTALAESK</sequence>
<proteinExistence type="predicted"/>
<evidence type="ECO:0000313" key="1">
    <source>
        <dbReference type="EMBL" id="PXX75815.1"/>
    </source>
</evidence>
<dbReference type="Proteomes" id="UP000247555">
    <property type="component" value="Unassembled WGS sequence"/>
</dbReference>
<dbReference type="RefSeq" id="WP_110391847.1">
    <property type="nucleotide sequence ID" value="NZ_QJKI01000025.1"/>
</dbReference>
<gene>
    <name evidence="1" type="ORF">DFR34_12552</name>
</gene>
<dbReference type="AlphaFoldDB" id="A0A318KKM7"/>